<dbReference type="InterPro" id="IPR000073">
    <property type="entry name" value="AB_hydrolase_1"/>
</dbReference>
<dbReference type="AlphaFoldDB" id="A0A254N4I4"/>
<evidence type="ECO:0000313" key="3">
    <source>
        <dbReference type="Proteomes" id="UP000197446"/>
    </source>
</evidence>
<sequence>MPIVILLLLIAATALAAFLWLRAPDLPAAELEARFQSPQDHWLDLGDGLRVHYRDEGPADAPVLVLLHGYGDAYSTWEGWAAALRAGHRVISLDLPGHGLTAAPAGTQIDREAQARLVLRLAEALKLPRFVLAGNSMGGGVAWQAALLAPQALRGLVLVDAAGWPMPATTPSLAFRILAHPWGRVLLERIDNRPLIRQALRAQVGDPALITDEVVDRWALYQRYPGHRPILMSVAPGAQAPVTAERLAGLQLPTLVLHGELDPILPLEHSRRFAAAIAGAELIVYPGIGHLPQREIPARSAADVAAFVARLTAVP</sequence>
<evidence type="ECO:0000259" key="1">
    <source>
        <dbReference type="Pfam" id="PF00561"/>
    </source>
</evidence>
<proteinExistence type="predicted"/>
<dbReference type="PRINTS" id="PR00412">
    <property type="entry name" value="EPOXHYDRLASE"/>
</dbReference>
<dbReference type="OrthoDB" id="9802676at2"/>
<feature type="domain" description="AB hydrolase-1" evidence="1">
    <location>
        <begin position="62"/>
        <end position="293"/>
    </location>
</feature>
<dbReference type="EMBL" id="NISI01000013">
    <property type="protein sequence ID" value="OWR01762.1"/>
    <property type="molecule type" value="Genomic_DNA"/>
</dbReference>
<protein>
    <submittedName>
        <fullName evidence="2">Alpha/beta hydrolase</fullName>
    </submittedName>
</protein>
<evidence type="ECO:0000313" key="2">
    <source>
        <dbReference type="EMBL" id="OWR01762.1"/>
    </source>
</evidence>
<dbReference type="Pfam" id="PF00561">
    <property type="entry name" value="Abhydrolase_1"/>
    <property type="match status" value="1"/>
</dbReference>
<dbReference type="InterPro" id="IPR029058">
    <property type="entry name" value="AB_hydrolase_fold"/>
</dbReference>
<organism evidence="2 3">
    <name type="scientific">Roseateles puraquae</name>
    <dbReference type="NCBI Taxonomy" id="431059"/>
    <lineage>
        <taxon>Bacteria</taxon>
        <taxon>Pseudomonadati</taxon>
        <taxon>Pseudomonadota</taxon>
        <taxon>Betaproteobacteria</taxon>
        <taxon>Burkholderiales</taxon>
        <taxon>Sphaerotilaceae</taxon>
        <taxon>Roseateles</taxon>
    </lineage>
</organism>
<keyword evidence="3" id="KW-1185">Reference proteome</keyword>
<dbReference type="PANTHER" id="PTHR43689">
    <property type="entry name" value="HYDROLASE"/>
    <property type="match status" value="1"/>
</dbReference>
<dbReference type="InterPro" id="IPR000639">
    <property type="entry name" value="Epox_hydrolase-like"/>
</dbReference>
<gene>
    <name evidence="2" type="ORF">CDO81_23310</name>
</gene>
<dbReference type="SUPFAM" id="SSF53474">
    <property type="entry name" value="alpha/beta-Hydrolases"/>
    <property type="match status" value="1"/>
</dbReference>
<keyword evidence="2" id="KW-0378">Hydrolase</keyword>
<reference evidence="2 3" key="1">
    <citation type="journal article" date="2007" name="Int. J. Syst. Evol. Microbiol.">
        <title>Description of Pelomonas aquatica sp. nov. and Pelomonas puraquae sp. nov., isolated from industrial and haemodialysis water.</title>
        <authorList>
            <person name="Gomila M."/>
            <person name="Bowien B."/>
            <person name="Falsen E."/>
            <person name="Moore E.R."/>
            <person name="Lalucat J."/>
        </authorList>
    </citation>
    <scope>NUCLEOTIDE SEQUENCE [LARGE SCALE GENOMIC DNA]</scope>
    <source>
        <strain evidence="2 3">CCUG 52769</strain>
    </source>
</reference>
<dbReference type="GO" id="GO:0016787">
    <property type="term" value="F:hydrolase activity"/>
    <property type="evidence" value="ECO:0007669"/>
    <property type="project" value="UniProtKB-KW"/>
</dbReference>
<comment type="caution">
    <text evidence="2">The sequence shown here is derived from an EMBL/GenBank/DDBJ whole genome shotgun (WGS) entry which is preliminary data.</text>
</comment>
<name>A0A254N4I4_9BURK</name>
<accession>A0A254N4I4</accession>
<dbReference type="Gene3D" id="3.40.50.1820">
    <property type="entry name" value="alpha/beta hydrolase"/>
    <property type="match status" value="1"/>
</dbReference>
<dbReference type="PRINTS" id="PR00111">
    <property type="entry name" value="ABHYDROLASE"/>
</dbReference>
<dbReference type="Proteomes" id="UP000197446">
    <property type="component" value="Unassembled WGS sequence"/>
</dbReference>
<dbReference type="PANTHER" id="PTHR43689:SF8">
    <property type="entry name" value="ALPHA_BETA-HYDROLASES SUPERFAMILY PROTEIN"/>
    <property type="match status" value="1"/>
</dbReference>